<protein>
    <submittedName>
        <fullName evidence="2">Nuclear transport factor 2 family protein</fullName>
    </submittedName>
</protein>
<evidence type="ECO:0000259" key="1">
    <source>
        <dbReference type="Pfam" id="PF12680"/>
    </source>
</evidence>
<dbReference type="AlphaFoldDB" id="A0A949JDC0"/>
<comment type="caution">
    <text evidence="2">The sequence shown here is derived from an EMBL/GenBank/DDBJ whole genome shotgun (WGS) entry which is preliminary data.</text>
</comment>
<organism evidence="2 3">
    <name type="scientific">Streptomyces tardus</name>
    <dbReference type="NCBI Taxonomy" id="2780544"/>
    <lineage>
        <taxon>Bacteria</taxon>
        <taxon>Bacillati</taxon>
        <taxon>Actinomycetota</taxon>
        <taxon>Actinomycetes</taxon>
        <taxon>Kitasatosporales</taxon>
        <taxon>Streptomycetaceae</taxon>
        <taxon>Streptomyces</taxon>
    </lineage>
</organism>
<dbReference type="RefSeq" id="WP_211041664.1">
    <property type="nucleotide sequence ID" value="NZ_JAELVF020000001.1"/>
</dbReference>
<dbReference type="Gene3D" id="3.10.450.50">
    <property type="match status" value="1"/>
</dbReference>
<reference evidence="2" key="1">
    <citation type="submission" date="2021-06" db="EMBL/GenBank/DDBJ databases">
        <title>Sequencing of actinobacteria type strains.</title>
        <authorList>
            <person name="Nguyen G.-S."/>
            <person name="Wentzel A."/>
        </authorList>
    </citation>
    <scope>NUCLEOTIDE SEQUENCE</scope>
    <source>
        <strain evidence="2">P38-E01</strain>
    </source>
</reference>
<dbReference type="InterPro" id="IPR037401">
    <property type="entry name" value="SnoaL-like"/>
</dbReference>
<accession>A0A949JDC0</accession>
<dbReference type="Proteomes" id="UP000694501">
    <property type="component" value="Unassembled WGS sequence"/>
</dbReference>
<dbReference type="SUPFAM" id="SSF54427">
    <property type="entry name" value="NTF2-like"/>
    <property type="match status" value="1"/>
</dbReference>
<proteinExistence type="predicted"/>
<dbReference type="EMBL" id="JAELVF020000001">
    <property type="protein sequence ID" value="MBU7597983.1"/>
    <property type="molecule type" value="Genomic_DNA"/>
</dbReference>
<evidence type="ECO:0000313" key="2">
    <source>
        <dbReference type="EMBL" id="MBU7597983.1"/>
    </source>
</evidence>
<feature type="domain" description="SnoaL-like" evidence="1">
    <location>
        <begin position="4"/>
        <end position="96"/>
    </location>
</feature>
<sequence length="141" mass="15058">MDTFRTAVEAGNFGAVEELLAENVVFTSPVAFKPYEGRALTAAIVRGVGRVFEDFRYVREITGPDGRDQALVFRATVNGLEINGCDFLHLDENGLIDDFQVMVRPLSAANALAEAMGAQFDRITAEATAAQAAATAQGGTE</sequence>
<dbReference type="Pfam" id="PF12680">
    <property type="entry name" value="SnoaL_2"/>
    <property type="match status" value="1"/>
</dbReference>
<dbReference type="InterPro" id="IPR032710">
    <property type="entry name" value="NTF2-like_dom_sf"/>
</dbReference>
<gene>
    <name evidence="2" type="ORF">JGS22_010265</name>
</gene>
<evidence type="ECO:0000313" key="3">
    <source>
        <dbReference type="Proteomes" id="UP000694501"/>
    </source>
</evidence>
<name>A0A949JDC0_9ACTN</name>
<keyword evidence="3" id="KW-1185">Reference proteome</keyword>